<evidence type="ECO:0000313" key="3">
    <source>
        <dbReference type="Proteomes" id="UP000231638"/>
    </source>
</evidence>
<dbReference type="InterPro" id="IPR018588">
    <property type="entry name" value="Dihaem_cytochrome-c"/>
</dbReference>
<dbReference type="Pfam" id="PF09626">
    <property type="entry name" value="DHC"/>
    <property type="match status" value="1"/>
</dbReference>
<feature type="signal peptide" evidence="1">
    <location>
        <begin position="1"/>
        <end position="22"/>
    </location>
</feature>
<dbReference type="AlphaFoldDB" id="A0A2D3WBB2"/>
<sequence>MKRIILSCLVLASMSWAKNVPAATDALYQKECASCHFGYQPALLNASGWKKVMGNLQDHFGTDASLSQKEHDTILTYVTQNAGNSKLTQGNTTMRISQSPYFIKEHRRIPERLIDQPEVKSLSQCAACHTKAEQGDYSERNIVIPNYGRWE</sequence>
<organism evidence="2 3">
    <name type="scientific">Sulfurospirillum cavolei</name>
    <dbReference type="NCBI Taxonomy" id="366522"/>
    <lineage>
        <taxon>Bacteria</taxon>
        <taxon>Pseudomonadati</taxon>
        <taxon>Campylobacterota</taxon>
        <taxon>Epsilonproteobacteria</taxon>
        <taxon>Campylobacterales</taxon>
        <taxon>Sulfurospirillaceae</taxon>
        <taxon>Sulfurospirillum</taxon>
    </lineage>
</organism>
<dbReference type="STRING" id="366522.GCA_001548055_00903"/>
<protein>
    <submittedName>
        <fullName evidence="2">Cytochrome C</fullName>
    </submittedName>
</protein>
<name>A0A2D3WBB2_9BACT</name>
<dbReference type="EMBL" id="DLUG01000027">
    <property type="protein sequence ID" value="DAB37195.1"/>
    <property type="molecule type" value="Genomic_DNA"/>
</dbReference>
<reference evidence="2 3" key="1">
    <citation type="journal article" date="2017" name="Front. Microbiol.">
        <title>Comparative Genomic Analysis of the Class Epsilonproteobacteria and Proposed Reclassification to Epsilonbacteraeota (phyl. nov.).</title>
        <authorList>
            <person name="Waite D.W."/>
            <person name="Vanwonterghem I."/>
            <person name="Rinke C."/>
            <person name="Parks D.H."/>
            <person name="Zhang Y."/>
            <person name="Takai K."/>
            <person name="Sievert S.M."/>
            <person name="Simon J."/>
            <person name="Campbell B.J."/>
            <person name="Hanson T.E."/>
            <person name="Woyke T."/>
            <person name="Klotz M.G."/>
            <person name="Hugenholtz P."/>
        </authorList>
    </citation>
    <scope>NUCLEOTIDE SEQUENCE [LARGE SCALE GENOMIC DNA]</scope>
    <source>
        <strain evidence="2">UBA11420</strain>
    </source>
</reference>
<comment type="caution">
    <text evidence="2">The sequence shown here is derived from an EMBL/GenBank/DDBJ whole genome shotgun (WGS) entry which is preliminary data.</text>
</comment>
<evidence type="ECO:0000313" key="2">
    <source>
        <dbReference type="EMBL" id="DAB37195.1"/>
    </source>
</evidence>
<keyword evidence="1" id="KW-0732">Signal</keyword>
<feature type="chain" id="PRO_5013608772" evidence="1">
    <location>
        <begin position="23"/>
        <end position="151"/>
    </location>
</feature>
<evidence type="ECO:0000256" key="1">
    <source>
        <dbReference type="SAM" id="SignalP"/>
    </source>
</evidence>
<proteinExistence type="predicted"/>
<dbReference type="Proteomes" id="UP000231638">
    <property type="component" value="Unassembled WGS sequence"/>
</dbReference>
<accession>A0A2D3WBB2</accession>
<gene>
    <name evidence="2" type="ORF">CFH80_00870</name>
</gene>